<evidence type="ECO:0000313" key="3">
    <source>
        <dbReference type="Proteomes" id="UP001224775"/>
    </source>
</evidence>
<comment type="caution">
    <text evidence="2">The sequence shown here is derived from an EMBL/GenBank/DDBJ whole genome shotgun (WGS) entry which is preliminary data.</text>
</comment>
<accession>A0AAD9D783</accession>
<gene>
    <name evidence="2" type="ORF">QTG54_014063</name>
</gene>
<evidence type="ECO:0000313" key="2">
    <source>
        <dbReference type="EMBL" id="KAK1735449.1"/>
    </source>
</evidence>
<protein>
    <recommendedName>
        <fullName evidence="4">Extracellular membrane protein CFEM domain-containing protein</fullName>
    </recommendedName>
</protein>
<feature type="signal peptide" evidence="1">
    <location>
        <begin position="1"/>
        <end position="21"/>
    </location>
</feature>
<name>A0AAD9D783_9STRA</name>
<reference evidence="2" key="1">
    <citation type="submission" date="2023-06" db="EMBL/GenBank/DDBJ databases">
        <title>Survivors Of The Sea: Transcriptome response of Skeletonema marinoi to long-term dormancy.</title>
        <authorList>
            <person name="Pinder M.I.M."/>
            <person name="Kourtchenko O."/>
            <person name="Robertson E.K."/>
            <person name="Larsson T."/>
            <person name="Maumus F."/>
            <person name="Osuna-Cruz C.M."/>
            <person name="Vancaester E."/>
            <person name="Stenow R."/>
            <person name="Vandepoele K."/>
            <person name="Ploug H."/>
            <person name="Bruchert V."/>
            <person name="Godhe A."/>
            <person name="Topel M."/>
        </authorList>
    </citation>
    <scope>NUCLEOTIDE SEQUENCE</scope>
    <source>
        <strain evidence="2">R05AC</strain>
    </source>
</reference>
<keyword evidence="1" id="KW-0732">Signal</keyword>
<evidence type="ECO:0000256" key="1">
    <source>
        <dbReference type="SAM" id="SignalP"/>
    </source>
</evidence>
<proteinExistence type="predicted"/>
<dbReference type="Proteomes" id="UP001224775">
    <property type="component" value="Unassembled WGS sequence"/>
</dbReference>
<sequence>MKLNLFALVTILGCATNAVLASMCSESSGVCVCSGDCPSFTDDWTSSINSGSTCVATKTASSTSIEDGVVTVNNQTYTIIDPCSVGSSAGIFDAHLATVVVAAVVVAGGVAAL</sequence>
<dbReference type="EMBL" id="JATAAI010000034">
    <property type="protein sequence ID" value="KAK1735449.1"/>
    <property type="molecule type" value="Genomic_DNA"/>
</dbReference>
<feature type="chain" id="PRO_5042018393" description="Extracellular membrane protein CFEM domain-containing protein" evidence="1">
    <location>
        <begin position="22"/>
        <end position="113"/>
    </location>
</feature>
<dbReference type="AlphaFoldDB" id="A0AAD9D783"/>
<evidence type="ECO:0008006" key="4">
    <source>
        <dbReference type="Google" id="ProtNLM"/>
    </source>
</evidence>
<keyword evidence="3" id="KW-1185">Reference proteome</keyword>
<organism evidence="2 3">
    <name type="scientific">Skeletonema marinoi</name>
    <dbReference type="NCBI Taxonomy" id="267567"/>
    <lineage>
        <taxon>Eukaryota</taxon>
        <taxon>Sar</taxon>
        <taxon>Stramenopiles</taxon>
        <taxon>Ochrophyta</taxon>
        <taxon>Bacillariophyta</taxon>
        <taxon>Coscinodiscophyceae</taxon>
        <taxon>Thalassiosirophycidae</taxon>
        <taxon>Thalassiosirales</taxon>
        <taxon>Skeletonemataceae</taxon>
        <taxon>Skeletonema</taxon>
        <taxon>Skeletonema marinoi-dohrnii complex</taxon>
    </lineage>
</organism>